<name>B4LKD2_DROVI</name>
<dbReference type="PANTHER" id="PTHR21066">
    <property type="entry name" value="ODORANT-BINDING PROTEIN 59A-RELATED"/>
    <property type="match status" value="1"/>
</dbReference>
<dbReference type="InterPro" id="IPR052295">
    <property type="entry name" value="Odorant-binding_protein"/>
</dbReference>
<keyword evidence="4" id="KW-0732">Signal</keyword>
<proteinExistence type="inferred from homology"/>
<dbReference type="eggNOG" id="ENOG502TB8C">
    <property type="taxonomic scope" value="Eukaryota"/>
</dbReference>
<dbReference type="OrthoDB" id="7730192at2759"/>
<dbReference type="HOGENOM" id="CLU_1379452_0_0_1"/>
<evidence type="ECO:0000256" key="2">
    <source>
        <dbReference type="ARBA" id="ARBA00008098"/>
    </source>
</evidence>
<dbReference type="KEGG" id="dvi:6625059"/>
<dbReference type="SMR" id="B4LKD2"/>
<dbReference type="EMBL" id="CH940648">
    <property type="protein sequence ID" value="EDW61723.1"/>
    <property type="molecule type" value="Genomic_DNA"/>
</dbReference>
<feature type="signal peptide" evidence="4">
    <location>
        <begin position="1"/>
        <end position="17"/>
    </location>
</feature>
<gene>
    <name evidence="5" type="primary">Dvir\Obp46a</name>
    <name evidence="5" type="ORF">Dvir_GJ20154</name>
</gene>
<dbReference type="OMA" id="NEMILHC"/>
<dbReference type="Gene3D" id="1.10.238.270">
    <property type="match status" value="1"/>
</dbReference>
<protein>
    <submittedName>
        <fullName evidence="5">Odorant-binding protein 46a</fullName>
    </submittedName>
</protein>
<evidence type="ECO:0000256" key="4">
    <source>
        <dbReference type="SAM" id="SignalP"/>
    </source>
</evidence>
<dbReference type="PANTHER" id="PTHR21066:SF15">
    <property type="entry name" value="GH25962P-RELATED"/>
    <property type="match status" value="1"/>
</dbReference>
<dbReference type="PhylomeDB" id="B4LKD2"/>
<dbReference type="FunCoup" id="B4LKD2">
    <property type="interactions" value="14"/>
</dbReference>
<dbReference type="InParanoid" id="B4LKD2"/>
<evidence type="ECO:0000313" key="5">
    <source>
        <dbReference type="EMBL" id="EDW61723.1"/>
    </source>
</evidence>
<sequence length="192" mass="22428">MWLKLLCALFWLRVVLLKPQLDEDCELYATDTMHDFCCELHYETPQFSDCQTDWHDKIHFTNEQEEQIFMFCTAECTYNSTEFLAANRQSLNLRNVREHLESDLADAADEALLYETYVKCGKHALTLLSHKGVQSLAKRLAPHGCHPYPGLVLECVANEMILKCPPKRFHQTPQCRVARDFLRECMQHLKYA</sequence>
<dbReference type="AlphaFoldDB" id="B4LKD2"/>
<dbReference type="Proteomes" id="UP000008792">
    <property type="component" value="Unassembled WGS sequence"/>
</dbReference>
<evidence type="ECO:0000256" key="1">
    <source>
        <dbReference type="ARBA" id="ARBA00004613"/>
    </source>
</evidence>
<comment type="subcellular location">
    <subcellularLocation>
        <location evidence="1">Secreted</location>
    </subcellularLocation>
</comment>
<keyword evidence="6" id="KW-1185">Reference proteome</keyword>
<accession>B4LKD2</accession>
<keyword evidence="3" id="KW-0964">Secreted</keyword>
<evidence type="ECO:0000256" key="3">
    <source>
        <dbReference type="ARBA" id="ARBA00022525"/>
    </source>
</evidence>
<feature type="chain" id="PRO_5002812741" evidence="4">
    <location>
        <begin position="18"/>
        <end position="192"/>
    </location>
</feature>
<organism evidence="5 6">
    <name type="scientific">Drosophila virilis</name>
    <name type="common">Fruit fly</name>
    <dbReference type="NCBI Taxonomy" id="7244"/>
    <lineage>
        <taxon>Eukaryota</taxon>
        <taxon>Metazoa</taxon>
        <taxon>Ecdysozoa</taxon>
        <taxon>Arthropoda</taxon>
        <taxon>Hexapoda</taxon>
        <taxon>Insecta</taxon>
        <taxon>Pterygota</taxon>
        <taxon>Neoptera</taxon>
        <taxon>Endopterygota</taxon>
        <taxon>Diptera</taxon>
        <taxon>Brachycera</taxon>
        <taxon>Muscomorpha</taxon>
        <taxon>Ephydroidea</taxon>
        <taxon>Drosophilidae</taxon>
        <taxon>Drosophila</taxon>
    </lineage>
</organism>
<dbReference type="GO" id="GO:0005576">
    <property type="term" value="C:extracellular region"/>
    <property type="evidence" value="ECO:0007669"/>
    <property type="project" value="UniProtKB-SubCell"/>
</dbReference>
<evidence type="ECO:0000313" key="6">
    <source>
        <dbReference type="Proteomes" id="UP000008792"/>
    </source>
</evidence>
<comment type="similarity">
    <text evidence="2">Belongs to the PBP/GOBP family.</text>
</comment>
<reference evidence="5 6" key="1">
    <citation type="journal article" date="2007" name="Nature">
        <title>Evolution of genes and genomes on the Drosophila phylogeny.</title>
        <authorList>
            <consortium name="Drosophila 12 Genomes Consortium"/>
            <person name="Clark A.G."/>
            <person name="Eisen M.B."/>
            <person name="Smith D.R."/>
            <person name="Bergman C.M."/>
            <person name="Oliver B."/>
            <person name="Markow T.A."/>
            <person name="Kaufman T.C."/>
            <person name="Kellis M."/>
            <person name="Gelbart W."/>
            <person name="Iyer V.N."/>
            <person name="Pollard D.A."/>
            <person name="Sackton T.B."/>
            <person name="Larracuente A.M."/>
            <person name="Singh N.D."/>
            <person name="Abad J.P."/>
            <person name="Abt D.N."/>
            <person name="Adryan B."/>
            <person name="Aguade M."/>
            <person name="Akashi H."/>
            <person name="Anderson W.W."/>
            <person name="Aquadro C.F."/>
            <person name="Ardell D.H."/>
            <person name="Arguello R."/>
            <person name="Artieri C.G."/>
            <person name="Barbash D.A."/>
            <person name="Barker D."/>
            <person name="Barsanti P."/>
            <person name="Batterham P."/>
            <person name="Batzoglou S."/>
            <person name="Begun D."/>
            <person name="Bhutkar A."/>
            <person name="Blanco E."/>
            <person name="Bosak S.A."/>
            <person name="Bradley R.K."/>
            <person name="Brand A.D."/>
            <person name="Brent M.R."/>
            <person name="Brooks A.N."/>
            <person name="Brown R.H."/>
            <person name="Butlin R.K."/>
            <person name="Caggese C."/>
            <person name="Calvi B.R."/>
            <person name="Bernardo de Carvalho A."/>
            <person name="Caspi A."/>
            <person name="Castrezana S."/>
            <person name="Celniker S.E."/>
            <person name="Chang J.L."/>
            <person name="Chapple C."/>
            <person name="Chatterji S."/>
            <person name="Chinwalla A."/>
            <person name="Civetta A."/>
            <person name="Clifton S.W."/>
            <person name="Comeron J.M."/>
            <person name="Costello J.C."/>
            <person name="Coyne J.A."/>
            <person name="Daub J."/>
            <person name="David R.G."/>
            <person name="Delcher A.L."/>
            <person name="Delehaunty K."/>
            <person name="Do C.B."/>
            <person name="Ebling H."/>
            <person name="Edwards K."/>
            <person name="Eickbush T."/>
            <person name="Evans J.D."/>
            <person name="Filipski A."/>
            <person name="Findeiss S."/>
            <person name="Freyhult E."/>
            <person name="Fulton L."/>
            <person name="Fulton R."/>
            <person name="Garcia A.C."/>
            <person name="Gardiner A."/>
            <person name="Garfield D.A."/>
            <person name="Garvin B.E."/>
            <person name="Gibson G."/>
            <person name="Gilbert D."/>
            <person name="Gnerre S."/>
            <person name="Godfrey J."/>
            <person name="Good R."/>
            <person name="Gotea V."/>
            <person name="Gravely B."/>
            <person name="Greenberg A.J."/>
            <person name="Griffiths-Jones S."/>
            <person name="Gross S."/>
            <person name="Guigo R."/>
            <person name="Gustafson E.A."/>
            <person name="Haerty W."/>
            <person name="Hahn M.W."/>
            <person name="Halligan D.L."/>
            <person name="Halpern A.L."/>
            <person name="Halter G.M."/>
            <person name="Han M.V."/>
            <person name="Heger A."/>
            <person name="Hillier L."/>
            <person name="Hinrichs A.S."/>
            <person name="Holmes I."/>
            <person name="Hoskins R.A."/>
            <person name="Hubisz M.J."/>
            <person name="Hultmark D."/>
            <person name="Huntley M.A."/>
            <person name="Jaffe D.B."/>
            <person name="Jagadeeshan S."/>
            <person name="Jeck W.R."/>
            <person name="Johnson J."/>
            <person name="Jones C.D."/>
            <person name="Jordan W.C."/>
            <person name="Karpen G.H."/>
            <person name="Kataoka E."/>
            <person name="Keightley P.D."/>
            <person name="Kheradpour P."/>
            <person name="Kirkness E.F."/>
            <person name="Koerich L.B."/>
            <person name="Kristiansen K."/>
            <person name="Kudrna D."/>
            <person name="Kulathinal R.J."/>
            <person name="Kumar S."/>
            <person name="Kwok R."/>
            <person name="Lander E."/>
            <person name="Langley C.H."/>
            <person name="Lapoint R."/>
            <person name="Lazzaro B.P."/>
            <person name="Lee S.J."/>
            <person name="Levesque L."/>
            <person name="Li R."/>
            <person name="Lin C.F."/>
            <person name="Lin M.F."/>
            <person name="Lindblad-Toh K."/>
            <person name="Llopart A."/>
            <person name="Long M."/>
            <person name="Low L."/>
            <person name="Lozovsky E."/>
            <person name="Lu J."/>
            <person name="Luo M."/>
            <person name="Machado C.A."/>
            <person name="Makalowski W."/>
            <person name="Marzo M."/>
            <person name="Matsuda M."/>
            <person name="Matzkin L."/>
            <person name="McAllister B."/>
            <person name="McBride C.S."/>
            <person name="McKernan B."/>
            <person name="McKernan K."/>
            <person name="Mendez-Lago M."/>
            <person name="Minx P."/>
            <person name="Mollenhauer M.U."/>
            <person name="Montooth K."/>
            <person name="Mount S.M."/>
            <person name="Mu X."/>
            <person name="Myers E."/>
            <person name="Negre B."/>
            <person name="Newfeld S."/>
            <person name="Nielsen R."/>
            <person name="Noor M.A."/>
            <person name="O'Grady P."/>
            <person name="Pachter L."/>
            <person name="Papaceit M."/>
            <person name="Parisi M.J."/>
            <person name="Parisi M."/>
            <person name="Parts L."/>
            <person name="Pedersen J.S."/>
            <person name="Pesole G."/>
            <person name="Phillippy A.M."/>
            <person name="Ponting C.P."/>
            <person name="Pop M."/>
            <person name="Porcelli D."/>
            <person name="Powell J.R."/>
            <person name="Prohaska S."/>
            <person name="Pruitt K."/>
            <person name="Puig M."/>
            <person name="Quesneville H."/>
            <person name="Ram K.R."/>
            <person name="Rand D."/>
            <person name="Rasmussen M.D."/>
            <person name="Reed L.K."/>
            <person name="Reenan R."/>
            <person name="Reily A."/>
            <person name="Remington K.A."/>
            <person name="Rieger T.T."/>
            <person name="Ritchie M.G."/>
            <person name="Robin C."/>
            <person name="Rogers Y.H."/>
            <person name="Rohde C."/>
            <person name="Rozas J."/>
            <person name="Rubenfield M.J."/>
            <person name="Ruiz A."/>
            <person name="Russo S."/>
            <person name="Salzberg S.L."/>
            <person name="Sanchez-Gracia A."/>
            <person name="Saranga D.J."/>
            <person name="Sato H."/>
            <person name="Schaeffer S.W."/>
            <person name="Schatz M.C."/>
            <person name="Schlenke T."/>
            <person name="Schwartz R."/>
            <person name="Segarra C."/>
            <person name="Singh R.S."/>
            <person name="Sirot L."/>
            <person name="Sirota M."/>
            <person name="Sisneros N.B."/>
            <person name="Smith C.D."/>
            <person name="Smith T.F."/>
            <person name="Spieth J."/>
            <person name="Stage D.E."/>
            <person name="Stark A."/>
            <person name="Stephan W."/>
            <person name="Strausberg R.L."/>
            <person name="Strempel S."/>
            <person name="Sturgill D."/>
            <person name="Sutton G."/>
            <person name="Sutton G.G."/>
            <person name="Tao W."/>
            <person name="Teichmann S."/>
            <person name="Tobari Y.N."/>
            <person name="Tomimura Y."/>
            <person name="Tsolas J.M."/>
            <person name="Valente V.L."/>
            <person name="Venter E."/>
            <person name="Venter J.C."/>
            <person name="Vicario S."/>
            <person name="Vieira F.G."/>
            <person name="Vilella A.J."/>
            <person name="Villasante A."/>
            <person name="Walenz B."/>
            <person name="Wang J."/>
            <person name="Wasserman M."/>
            <person name="Watts T."/>
            <person name="Wilson D."/>
            <person name="Wilson R.K."/>
            <person name="Wing R.A."/>
            <person name="Wolfner M.F."/>
            <person name="Wong A."/>
            <person name="Wong G.K."/>
            <person name="Wu C.I."/>
            <person name="Wu G."/>
            <person name="Yamamoto D."/>
            <person name="Yang H.P."/>
            <person name="Yang S.P."/>
            <person name="Yorke J.A."/>
            <person name="Yoshida K."/>
            <person name="Zdobnov E."/>
            <person name="Zhang P."/>
            <person name="Zhang Y."/>
            <person name="Zimin A.V."/>
            <person name="Baldwin J."/>
            <person name="Abdouelleil A."/>
            <person name="Abdulkadir J."/>
            <person name="Abebe A."/>
            <person name="Abera B."/>
            <person name="Abreu J."/>
            <person name="Acer S.C."/>
            <person name="Aftuck L."/>
            <person name="Alexander A."/>
            <person name="An P."/>
            <person name="Anderson E."/>
            <person name="Anderson S."/>
            <person name="Arachi H."/>
            <person name="Azer M."/>
            <person name="Bachantsang P."/>
            <person name="Barry A."/>
            <person name="Bayul T."/>
            <person name="Berlin A."/>
            <person name="Bessette D."/>
            <person name="Bloom T."/>
            <person name="Blye J."/>
            <person name="Boguslavskiy L."/>
            <person name="Bonnet C."/>
            <person name="Boukhgalter B."/>
            <person name="Bourzgui I."/>
            <person name="Brown A."/>
            <person name="Cahill P."/>
            <person name="Channer S."/>
            <person name="Cheshatsang Y."/>
            <person name="Chuda L."/>
            <person name="Citroen M."/>
            <person name="Collymore A."/>
            <person name="Cooke P."/>
            <person name="Costello M."/>
            <person name="D'Aco K."/>
            <person name="Daza R."/>
            <person name="De Haan G."/>
            <person name="DeGray S."/>
            <person name="DeMaso C."/>
            <person name="Dhargay N."/>
            <person name="Dooley K."/>
            <person name="Dooley E."/>
            <person name="Doricent M."/>
            <person name="Dorje P."/>
            <person name="Dorjee K."/>
            <person name="Dupes A."/>
            <person name="Elong R."/>
            <person name="Falk J."/>
            <person name="Farina A."/>
            <person name="Faro S."/>
            <person name="Ferguson D."/>
            <person name="Fisher S."/>
            <person name="Foley C.D."/>
            <person name="Franke A."/>
            <person name="Friedrich D."/>
            <person name="Gadbois L."/>
            <person name="Gearin G."/>
            <person name="Gearin C.R."/>
            <person name="Giannoukos G."/>
            <person name="Goode T."/>
            <person name="Graham J."/>
            <person name="Grandbois E."/>
            <person name="Grewal S."/>
            <person name="Gyaltsen K."/>
            <person name="Hafez N."/>
            <person name="Hagos B."/>
            <person name="Hall J."/>
            <person name="Henson C."/>
            <person name="Hollinger A."/>
            <person name="Honan T."/>
            <person name="Huard M.D."/>
            <person name="Hughes L."/>
            <person name="Hurhula B."/>
            <person name="Husby M.E."/>
            <person name="Kamat A."/>
            <person name="Kanga B."/>
            <person name="Kashin S."/>
            <person name="Khazanovich D."/>
            <person name="Kisner P."/>
            <person name="Lance K."/>
            <person name="Lara M."/>
            <person name="Lee W."/>
            <person name="Lennon N."/>
            <person name="Letendre F."/>
            <person name="LeVine R."/>
            <person name="Lipovsky A."/>
            <person name="Liu X."/>
            <person name="Liu J."/>
            <person name="Liu S."/>
            <person name="Lokyitsang T."/>
            <person name="Lokyitsang Y."/>
            <person name="Lubonja R."/>
            <person name="Lui A."/>
            <person name="MacDonald P."/>
            <person name="Magnisalis V."/>
            <person name="Maru K."/>
            <person name="Matthews C."/>
            <person name="McCusker W."/>
            <person name="McDonough S."/>
            <person name="Mehta T."/>
            <person name="Meldrim J."/>
            <person name="Meneus L."/>
            <person name="Mihai O."/>
            <person name="Mihalev A."/>
            <person name="Mihova T."/>
            <person name="Mittelman R."/>
            <person name="Mlenga V."/>
            <person name="Montmayeur A."/>
            <person name="Mulrain L."/>
            <person name="Navidi A."/>
            <person name="Naylor J."/>
            <person name="Negash T."/>
            <person name="Nguyen T."/>
            <person name="Nguyen N."/>
            <person name="Nicol R."/>
            <person name="Norbu C."/>
            <person name="Norbu N."/>
            <person name="Novod N."/>
            <person name="O'Neill B."/>
            <person name="Osman S."/>
            <person name="Markiewicz E."/>
            <person name="Oyono O.L."/>
            <person name="Patti C."/>
            <person name="Phunkhang P."/>
            <person name="Pierre F."/>
            <person name="Priest M."/>
            <person name="Raghuraman S."/>
            <person name="Rege F."/>
            <person name="Reyes R."/>
            <person name="Rise C."/>
            <person name="Rogov P."/>
            <person name="Ross K."/>
            <person name="Ryan E."/>
            <person name="Settipalli S."/>
            <person name="Shea T."/>
            <person name="Sherpa N."/>
            <person name="Shi L."/>
            <person name="Shih D."/>
            <person name="Sparrow T."/>
            <person name="Spaulding J."/>
            <person name="Stalker J."/>
            <person name="Stange-Thomann N."/>
            <person name="Stavropoulos S."/>
            <person name="Stone C."/>
            <person name="Strader C."/>
            <person name="Tesfaye S."/>
            <person name="Thomson T."/>
            <person name="Thoulutsang Y."/>
            <person name="Thoulutsang D."/>
            <person name="Topham K."/>
            <person name="Topping I."/>
            <person name="Tsamla T."/>
            <person name="Vassiliev H."/>
            <person name="Vo A."/>
            <person name="Wangchuk T."/>
            <person name="Wangdi T."/>
            <person name="Weiand M."/>
            <person name="Wilkinson J."/>
            <person name="Wilson A."/>
            <person name="Yadav S."/>
            <person name="Young G."/>
            <person name="Yu Q."/>
            <person name="Zembek L."/>
            <person name="Zhong D."/>
            <person name="Zimmer A."/>
            <person name="Zwirko Z."/>
            <person name="Jaffe D.B."/>
            <person name="Alvarez P."/>
            <person name="Brockman W."/>
            <person name="Butler J."/>
            <person name="Chin C."/>
            <person name="Gnerre S."/>
            <person name="Grabherr M."/>
            <person name="Kleber M."/>
            <person name="Mauceli E."/>
            <person name="MacCallum I."/>
        </authorList>
    </citation>
    <scope>NUCLEOTIDE SEQUENCE [LARGE SCALE GENOMIC DNA]</scope>
    <source>
        <strain evidence="6">Tucson 15010-1051.87</strain>
    </source>
</reference>